<dbReference type="InterPro" id="IPR031913">
    <property type="entry name" value="Spidroin_N"/>
</dbReference>
<sequence>MTRHNIITLFTAVVLPTLTWGVGIGLIKSANQEVRSLFQTPAATNSFLQCFVDQSRAAFPISQQPHLRTVTDVIRSFVRKRTITDTDALMFQTEVASSLVDVVVNEPSRPEDYAWSLDVLVRVLRDCYLRSTGKTTKDLIAVVETFTKLFVDVIVNVGKSPTSLKISEEDQRLLHTLQEVEKFGQVNEPYGISLGSEIRAKSKTGYPVSAVFQSDNRKPSGIIASIGKQSSADAIANLPLSPIPSNPILPILNASSINTANLNDVNTVSINSTKTAAAVDKPFLQSQPGISTNSFLLQQINNGNSNSAIDPNFNHQSIMSSSATIPKTQVPTQTIGPSTLVATNPQNVQASINKGNERIIRNNFPELVKKDLSNRRVTRSISNFPVDQNLNNIFFNTSIKKSNQSDVKTNFKQKLIMSTVKKLIKSGNEQIILDLMKHVAFKENVFEPKFLNQTKEQASELLMNTITSLPMASTLPTFIGQFQSTILSPEYIDYVSRTLYDNAQGTAQLKGSDSQMTTFVKAFIDSVVNFLTPFSSKHTMDIKRKKRDTAIDFPQDSDQQKFKNKNNPPSAQASSAVVSDSSDFSDGSSSSVIVPADNISNDSFKIDSPPQTYPTVSETLVSSAAFTEANSNTKVDNETMKGNINSFLLEYSSKKETSDSGESSIPPAPEKIERRQPPAVVSEFASAFSKAVAASEAITAAVGLTLHGPTADNAIYDIMFETLSEKGASDPSIGSRLDNSSYPSASNFDGVTPLVLTNALSAAVADALLDEKLLTFESIPTIIASYIQILEETLDQFEVNDDPKLNSKALVIGTEKFISSRGISVLHGATELASHFKEDFIYAWEEILNNRPKNYAIPDTKDKETDEPKLKCKADPSNPESFSRYLLNELSQSNSMQGLFLLPQMTNDTAAAFYQSFYSAALSLGINIPKPDSDLIWKVLSDNLDTKSPVFFATIYAVSLERFLCQKGVLKGQNSLPLSRLFAEVLNRAPSVSTSNRKPEDYFDQLINATFHFLISLLVIKPTGSLSWTSNFLSELTSTSPVTLPKLIREVAPEILSPSGLGHPDATKRIFDLTVALSQDVLSPYNPTIDVPSYAERLKVIKSQIRESNPALKPIGLRLGTFLEGISGIVTLINAAVIPALHVEVGNSSSVQREFLNVLPSLL</sequence>
<feature type="region of interest" description="Disordered" evidence="1">
    <location>
        <begin position="553"/>
        <end position="582"/>
    </location>
</feature>
<evidence type="ECO:0000256" key="2">
    <source>
        <dbReference type="SAM" id="SignalP"/>
    </source>
</evidence>
<gene>
    <name evidence="4" type="ORF">JTE90_003230</name>
</gene>
<dbReference type="Proteomes" id="UP000827092">
    <property type="component" value="Unassembled WGS sequence"/>
</dbReference>
<dbReference type="Pfam" id="PF16763">
    <property type="entry name" value="Spidroin_N"/>
    <property type="match status" value="1"/>
</dbReference>
<dbReference type="InterPro" id="IPR038243">
    <property type="entry name" value="Spidroin_N_sf"/>
</dbReference>
<evidence type="ECO:0000313" key="4">
    <source>
        <dbReference type="EMBL" id="KAG8185691.1"/>
    </source>
</evidence>
<evidence type="ECO:0000313" key="5">
    <source>
        <dbReference type="Proteomes" id="UP000827092"/>
    </source>
</evidence>
<feature type="domain" description="Spidroin N-terminal" evidence="3">
    <location>
        <begin position="38"/>
        <end position="151"/>
    </location>
</feature>
<evidence type="ECO:0000256" key="1">
    <source>
        <dbReference type="SAM" id="MobiDB-lite"/>
    </source>
</evidence>
<feature type="compositionally biased region" description="Low complexity" evidence="1">
    <location>
        <begin position="570"/>
        <end position="582"/>
    </location>
</feature>
<dbReference type="EMBL" id="JAFNEN010000326">
    <property type="protein sequence ID" value="KAG8185691.1"/>
    <property type="molecule type" value="Genomic_DNA"/>
</dbReference>
<dbReference type="Gene3D" id="1.10.10.1350">
    <property type="entry name" value="Spidroin domain, C-terminal domain"/>
    <property type="match status" value="1"/>
</dbReference>
<evidence type="ECO:0000259" key="3">
    <source>
        <dbReference type="Pfam" id="PF16763"/>
    </source>
</evidence>
<dbReference type="InterPro" id="IPR038542">
    <property type="entry name" value="Spidroin_C_sf"/>
</dbReference>
<dbReference type="AlphaFoldDB" id="A0AAV6UN70"/>
<keyword evidence="2" id="KW-0732">Signal</keyword>
<feature type="chain" id="PRO_5043619347" description="Spidroin N-terminal domain-containing protein" evidence="2">
    <location>
        <begin position="22"/>
        <end position="1163"/>
    </location>
</feature>
<organism evidence="4 5">
    <name type="scientific">Oedothorax gibbosus</name>
    <dbReference type="NCBI Taxonomy" id="931172"/>
    <lineage>
        <taxon>Eukaryota</taxon>
        <taxon>Metazoa</taxon>
        <taxon>Ecdysozoa</taxon>
        <taxon>Arthropoda</taxon>
        <taxon>Chelicerata</taxon>
        <taxon>Arachnida</taxon>
        <taxon>Araneae</taxon>
        <taxon>Araneomorphae</taxon>
        <taxon>Entelegynae</taxon>
        <taxon>Araneoidea</taxon>
        <taxon>Linyphiidae</taxon>
        <taxon>Erigoninae</taxon>
        <taxon>Oedothorax</taxon>
    </lineage>
</organism>
<comment type="caution">
    <text evidence="4">The sequence shown here is derived from an EMBL/GenBank/DDBJ whole genome shotgun (WGS) entry which is preliminary data.</text>
</comment>
<feature type="region of interest" description="Disordered" evidence="1">
    <location>
        <begin position="653"/>
        <end position="677"/>
    </location>
</feature>
<dbReference type="Gene3D" id="1.10.274.70">
    <property type="match status" value="1"/>
</dbReference>
<protein>
    <recommendedName>
        <fullName evidence="3">Spidroin N-terminal domain-containing protein</fullName>
    </recommendedName>
</protein>
<feature type="signal peptide" evidence="2">
    <location>
        <begin position="1"/>
        <end position="21"/>
    </location>
</feature>
<feature type="region of interest" description="Disordered" evidence="1">
    <location>
        <begin position="858"/>
        <end position="878"/>
    </location>
</feature>
<feature type="compositionally biased region" description="Basic and acidic residues" evidence="1">
    <location>
        <begin position="859"/>
        <end position="874"/>
    </location>
</feature>
<proteinExistence type="predicted"/>
<reference evidence="4 5" key="1">
    <citation type="journal article" date="2022" name="Nat. Ecol. Evol.">
        <title>A masculinizing supergene underlies an exaggerated male reproductive morph in a spider.</title>
        <authorList>
            <person name="Hendrickx F."/>
            <person name="De Corte Z."/>
            <person name="Sonet G."/>
            <person name="Van Belleghem S.M."/>
            <person name="Kostlbacher S."/>
            <person name="Vangestel C."/>
        </authorList>
    </citation>
    <scope>NUCLEOTIDE SEQUENCE [LARGE SCALE GENOMIC DNA]</scope>
    <source>
        <strain evidence="4">W744_W776</strain>
    </source>
</reference>
<keyword evidence="5" id="KW-1185">Reference proteome</keyword>
<name>A0AAV6UN70_9ARAC</name>
<accession>A0AAV6UN70</accession>